<evidence type="ECO:0000256" key="1">
    <source>
        <dbReference type="SAM" id="MobiDB-lite"/>
    </source>
</evidence>
<keyword evidence="3" id="KW-1185">Reference proteome</keyword>
<feature type="compositionally biased region" description="Gly residues" evidence="1">
    <location>
        <begin position="79"/>
        <end position="90"/>
    </location>
</feature>
<comment type="caution">
    <text evidence="2">The sequence shown here is derived from an EMBL/GenBank/DDBJ whole genome shotgun (WGS) entry which is preliminary data.</text>
</comment>
<proteinExistence type="predicted"/>
<sequence length="194" mass="20395">MADPHKECLMLSRWRSISMGAYYHKLIEHNNNNNHPPLTPAQTRQGRDGERWAGGGPGAGGGRHRGRGQRAGRSTRHAGSGGGGPGGGGASPCLRRVVPVPSRRVGRCPPLGRRSAGTLGPSVRAVPCRGARVPCVGVCVCVCVRRECCSVLLLLLLVCSSVIISELRPSVRPSIKGDAAVMQIDGCKDTPARP</sequence>
<accession>A0A8J2R8V0</accession>
<feature type="region of interest" description="Disordered" evidence="1">
    <location>
        <begin position="30"/>
        <end position="93"/>
    </location>
</feature>
<protein>
    <submittedName>
        <fullName evidence="2">(African queen) hypothetical protein</fullName>
    </submittedName>
</protein>
<evidence type="ECO:0000313" key="3">
    <source>
        <dbReference type="Proteomes" id="UP000789524"/>
    </source>
</evidence>
<feature type="compositionally biased region" description="Basic residues" evidence="1">
    <location>
        <begin position="62"/>
        <end position="76"/>
    </location>
</feature>
<organism evidence="2 3">
    <name type="scientific">Danaus chrysippus</name>
    <name type="common">African queen</name>
    <dbReference type="NCBI Taxonomy" id="151541"/>
    <lineage>
        <taxon>Eukaryota</taxon>
        <taxon>Metazoa</taxon>
        <taxon>Ecdysozoa</taxon>
        <taxon>Arthropoda</taxon>
        <taxon>Hexapoda</taxon>
        <taxon>Insecta</taxon>
        <taxon>Pterygota</taxon>
        <taxon>Neoptera</taxon>
        <taxon>Endopterygota</taxon>
        <taxon>Lepidoptera</taxon>
        <taxon>Glossata</taxon>
        <taxon>Ditrysia</taxon>
        <taxon>Papilionoidea</taxon>
        <taxon>Nymphalidae</taxon>
        <taxon>Danainae</taxon>
        <taxon>Danaini</taxon>
        <taxon>Danaina</taxon>
        <taxon>Danaus</taxon>
        <taxon>Anosia</taxon>
    </lineage>
</organism>
<name>A0A8J2R8V0_9NEOP</name>
<dbReference type="AlphaFoldDB" id="A0A8J2R8V0"/>
<gene>
    <name evidence="2" type="ORF">DCHRY22_LOCUS15517</name>
</gene>
<reference evidence="2" key="1">
    <citation type="submission" date="2021-09" db="EMBL/GenBank/DDBJ databases">
        <authorList>
            <person name="Martin H S."/>
        </authorList>
    </citation>
    <scope>NUCLEOTIDE SEQUENCE</scope>
</reference>
<dbReference type="EMBL" id="CAKASE010000083">
    <property type="protein sequence ID" value="CAG9585024.1"/>
    <property type="molecule type" value="Genomic_DNA"/>
</dbReference>
<feature type="compositionally biased region" description="Gly residues" evidence="1">
    <location>
        <begin position="52"/>
        <end position="61"/>
    </location>
</feature>
<evidence type="ECO:0000313" key="2">
    <source>
        <dbReference type="EMBL" id="CAG9585024.1"/>
    </source>
</evidence>
<dbReference type="Proteomes" id="UP000789524">
    <property type="component" value="Unassembled WGS sequence"/>
</dbReference>